<keyword evidence="2" id="KW-1185">Reference proteome</keyword>
<evidence type="ECO:0000313" key="1">
    <source>
        <dbReference type="EMBL" id="GAA0270233.1"/>
    </source>
</evidence>
<accession>A0ABP3EPV5</accession>
<dbReference type="Proteomes" id="UP001501867">
    <property type="component" value="Unassembled WGS sequence"/>
</dbReference>
<gene>
    <name evidence="1" type="ORF">GCM10010302_04740</name>
</gene>
<dbReference type="EMBL" id="BAAABV010000005">
    <property type="protein sequence ID" value="GAA0270233.1"/>
    <property type="molecule type" value="Genomic_DNA"/>
</dbReference>
<protein>
    <submittedName>
        <fullName evidence="1">Uncharacterized protein</fullName>
    </submittedName>
</protein>
<evidence type="ECO:0000313" key="2">
    <source>
        <dbReference type="Proteomes" id="UP001501867"/>
    </source>
</evidence>
<organism evidence="1 2">
    <name type="scientific">Streptomyces polychromogenes</name>
    <dbReference type="NCBI Taxonomy" id="67342"/>
    <lineage>
        <taxon>Bacteria</taxon>
        <taxon>Bacillati</taxon>
        <taxon>Actinomycetota</taxon>
        <taxon>Actinomycetes</taxon>
        <taxon>Kitasatosporales</taxon>
        <taxon>Streptomycetaceae</taxon>
        <taxon>Streptomyces</taxon>
    </lineage>
</organism>
<proteinExistence type="predicted"/>
<reference evidence="2" key="1">
    <citation type="journal article" date="2019" name="Int. J. Syst. Evol. Microbiol.">
        <title>The Global Catalogue of Microorganisms (GCM) 10K type strain sequencing project: providing services to taxonomists for standard genome sequencing and annotation.</title>
        <authorList>
            <consortium name="The Broad Institute Genomics Platform"/>
            <consortium name="The Broad Institute Genome Sequencing Center for Infectious Disease"/>
            <person name="Wu L."/>
            <person name="Ma J."/>
        </authorList>
    </citation>
    <scope>NUCLEOTIDE SEQUENCE [LARGE SCALE GENOMIC DNA]</scope>
    <source>
        <strain evidence="2">JCM 4505</strain>
    </source>
</reference>
<comment type="caution">
    <text evidence="1">The sequence shown here is derived from an EMBL/GenBank/DDBJ whole genome shotgun (WGS) entry which is preliminary data.</text>
</comment>
<name>A0ABP3EPV5_9ACTN</name>
<sequence length="186" mass="20855">MLSHHKPMTLKDLLARLDVREGVWDRPDGWLPGPVTKTQRRANSLYRLGSKALRRNAVEAAARWLAEATRDEHPGAVFRLAAAASRMESPNSDWAVRMLVGWAAVLKHRDAVQLAPLLSNRDAMLSVGAWDDPEFTPEILQALRHPRILPALDFRSRTARRSGAPKPPLVGRFRRRVRGAGRSRPA</sequence>